<evidence type="ECO:0000313" key="5">
    <source>
        <dbReference type="EMBL" id="SCU92638.1"/>
    </source>
</evidence>
<dbReference type="Pfam" id="PF11951">
    <property type="entry name" value="Fungal_trans_2"/>
    <property type="match status" value="1"/>
</dbReference>
<dbReference type="GO" id="GO:0000981">
    <property type="term" value="F:DNA-binding transcription factor activity, RNA polymerase II-specific"/>
    <property type="evidence" value="ECO:0007669"/>
    <property type="project" value="InterPro"/>
</dbReference>
<evidence type="ECO:0000256" key="2">
    <source>
        <dbReference type="ARBA" id="ARBA00023242"/>
    </source>
</evidence>
<keyword evidence="2" id="KW-0539">Nucleus</keyword>
<dbReference type="PANTHER" id="PTHR37534">
    <property type="entry name" value="TRANSCRIPTIONAL ACTIVATOR PROTEIN UGA3"/>
    <property type="match status" value="1"/>
</dbReference>
<feature type="compositionally biased region" description="Basic and acidic residues" evidence="3">
    <location>
        <begin position="205"/>
        <end position="215"/>
    </location>
</feature>
<keyword evidence="6" id="KW-1185">Reference proteome</keyword>
<feature type="compositionally biased region" description="Acidic residues" evidence="3">
    <location>
        <begin position="187"/>
        <end position="204"/>
    </location>
</feature>
<dbReference type="EMBL" id="LT598451">
    <property type="protein sequence ID" value="SCU92638.1"/>
    <property type="molecule type" value="Genomic_DNA"/>
</dbReference>
<dbReference type="Gene3D" id="4.10.240.10">
    <property type="entry name" value="Zn(2)-C6 fungal-type DNA-binding domain"/>
    <property type="match status" value="1"/>
</dbReference>
<dbReference type="InterPro" id="IPR001138">
    <property type="entry name" value="Zn2Cys6_DnaBD"/>
</dbReference>
<reference evidence="6" key="1">
    <citation type="submission" date="2016-03" db="EMBL/GenBank/DDBJ databases">
        <authorList>
            <person name="Devillers Hugo."/>
        </authorList>
    </citation>
    <scope>NUCLEOTIDE SEQUENCE [LARGE SCALE GENOMIC DNA]</scope>
</reference>
<sequence length="769" mass="87970">MGAPTQVQNPNYNSSIKPDPDSALSYGSQTRSCSPGEEMDHDSQLTENEVGQRSQFTHYEMEQEPQPKLKPKRNRSRAGCYTCRLRRKKCDEKKPKCGTCSKHMLKCIWPRKGQGRLTKEMREKMKQKIDLYDDGSGNALATNNSEVCFTSKSGIQYFVNYTLDSNNRKMVLMSSDVPGSGSMLETLSDEQSAEDDEFEDEELERQESMETDHTENQIPSKSQYHWQNETQQPEKTALEPSGQLLLSSDNERLIQQSEQNSSEDWFALLNSPQAGPGTPSVPAFWEKLINMDFKDQIMSPSFPIILPPSTPQAITVNSDFPTRNAITSNNTDEDYNAYGLDEEMSEKFYGKLMRKFVSWTSFSNETKRMPVAKLMSQYQFTHQELLLYYTCIYYFLPAVGPQQTLPQLTTTETFVPLLTQHAIVKDVFLCCGATFLAWCQPQKYSDIAEKLYQSCKTGLDKEMESERIRGDETWAFACFQLLCLTNKLHNGKGESMVDRCVDNLAHSFNIIKHKYDAIEKHGSTPTDRMLIESFMYNYTVSLLVAKDLSKLPDPFGTAFQNLRVLLKSPIFNDCDVEWMNNPVLGPSVDAFCMLAKVSFLSRMPLPLQSSDWKATAQKLLEECLYYTPPTLPEQVRSNERKYEIYRPGLLCGSIISKACYLLLNKILRFEEFDVRDCEIQGVVKYTIRSLKDIEKGNPLLCILLWSLLIIGAFTVDSEDRLVIKEYLKSTSETIHSYGALKINNLLQLVWDRDDINLLFVRENISQVII</sequence>
<name>A0A1G4JPP0_9SACH</name>
<dbReference type="Pfam" id="PF00172">
    <property type="entry name" value="Zn_clus"/>
    <property type="match status" value="1"/>
</dbReference>
<accession>A0A1G4JPP0</accession>
<feature type="compositionally biased region" description="Polar residues" evidence="3">
    <location>
        <begin position="216"/>
        <end position="234"/>
    </location>
</feature>
<dbReference type="GO" id="GO:0005634">
    <property type="term" value="C:nucleus"/>
    <property type="evidence" value="ECO:0007669"/>
    <property type="project" value="UniProtKB-SubCell"/>
</dbReference>
<feature type="compositionally biased region" description="Polar residues" evidence="3">
    <location>
        <begin position="1"/>
        <end position="16"/>
    </location>
</feature>
<feature type="region of interest" description="Disordered" evidence="3">
    <location>
        <begin position="174"/>
        <end position="237"/>
    </location>
</feature>
<evidence type="ECO:0000256" key="3">
    <source>
        <dbReference type="SAM" id="MobiDB-lite"/>
    </source>
</evidence>
<dbReference type="Proteomes" id="UP000189911">
    <property type="component" value="Chromosome E"/>
</dbReference>
<protein>
    <submittedName>
        <fullName evidence="5">LANO_0E01596g1_1</fullName>
    </submittedName>
</protein>
<dbReference type="PROSITE" id="PS00463">
    <property type="entry name" value="ZN2_CY6_FUNGAL_1"/>
    <property type="match status" value="1"/>
</dbReference>
<feature type="domain" description="Zn(2)-C6 fungal-type" evidence="4">
    <location>
        <begin position="79"/>
        <end position="109"/>
    </location>
</feature>
<dbReference type="SUPFAM" id="SSF57701">
    <property type="entry name" value="Zn2/Cys6 DNA-binding domain"/>
    <property type="match status" value="1"/>
</dbReference>
<evidence type="ECO:0000256" key="1">
    <source>
        <dbReference type="ARBA" id="ARBA00004123"/>
    </source>
</evidence>
<gene>
    <name evidence="5" type="ORF">LANO_0E01596G</name>
</gene>
<evidence type="ECO:0000313" key="6">
    <source>
        <dbReference type="Proteomes" id="UP000189911"/>
    </source>
</evidence>
<proteinExistence type="predicted"/>
<dbReference type="InterPro" id="IPR021858">
    <property type="entry name" value="Fun_TF"/>
</dbReference>
<dbReference type="AlphaFoldDB" id="A0A1G4JPP0"/>
<dbReference type="InterPro" id="IPR036864">
    <property type="entry name" value="Zn2-C6_fun-type_DNA-bd_sf"/>
</dbReference>
<organism evidence="5 6">
    <name type="scientific">Lachancea nothofagi CBS 11611</name>
    <dbReference type="NCBI Taxonomy" id="1266666"/>
    <lineage>
        <taxon>Eukaryota</taxon>
        <taxon>Fungi</taxon>
        <taxon>Dikarya</taxon>
        <taxon>Ascomycota</taxon>
        <taxon>Saccharomycotina</taxon>
        <taxon>Saccharomycetes</taxon>
        <taxon>Saccharomycetales</taxon>
        <taxon>Saccharomycetaceae</taxon>
        <taxon>Lachancea</taxon>
    </lineage>
</organism>
<dbReference type="PROSITE" id="PS50048">
    <property type="entry name" value="ZN2_CY6_FUNGAL_2"/>
    <property type="match status" value="1"/>
</dbReference>
<feature type="region of interest" description="Disordered" evidence="3">
    <location>
        <begin position="1"/>
        <end position="53"/>
    </location>
</feature>
<evidence type="ECO:0000259" key="4">
    <source>
        <dbReference type="PROSITE" id="PS50048"/>
    </source>
</evidence>
<comment type="subcellular location">
    <subcellularLocation>
        <location evidence="1">Nucleus</location>
    </subcellularLocation>
</comment>
<dbReference type="PANTHER" id="PTHR37534:SF46">
    <property type="entry name" value="ZN(II)2CYS6 TRANSCRIPTION FACTOR (EUROFUNG)"/>
    <property type="match status" value="1"/>
</dbReference>
<dbReference type="GO" id="GO:0008270">
    <property type="term" value="F:zinc ion binding"/>
    <property type="evidence" value="ECO:0007669"/>
    <property type="project" value="InterPro"/>
</dbReference>
<dbReference type="CDD" id="cd00067">
    <property type="entry name" value="GAL4"/>
    <property type="match status" value="1"/>
</dbReference>
<dbReference type="SMART" id="SM00066">
    <property type="entry name" value="GAL4"/>
    <property type="match status" value="1"/>
</dbReference>
<dbReference type="OrthoDB" id="3598904at2759"/>